<sequence>MIDPRPDSDGASVTPFLAALAVIVLVVIGIGVMTWSNSDEDALHESIVRAAIGQNDALQRLDYEDFRTYTCAQEAGTEAAVLANQRESVAAHGARYVGNVLAVDVDGDRATANVVYYYDNDKDTMIETDTSFVLEDGSWRVCSPVS</sequence>
<feature type="transmembrane region" description="Helical" evidence="1">
    <location>
        <begin position="16"/>
        <end position="35"/>
    </location>
</feature>
<keyword evidence="1" id="KW-0472">Membrane</keyword>
<keyword evidence="1" id="KW-1133">Transmembrane helix</keyword>
<evidence type="ECO:0000256" key="1">
    <source>
        <dbReference type="SAM" id="Phobius"/>
    </source>
</evidence>
<dbReference type="EMBL" id="OY726397">
    <property type="protein sequence ID" value="CAJ1509295.1"/>
    <property type="molecule type" value="Genomic_DNA"/>
</dbReference>
<organism evidence="2 3">
    <name type="scientific">[Mycobacterium] burgundiense</name>
    <dbReference type="NCBI Taxonomy" id="3064286"/>
    <lineage>
        <taxon>Bacteria</taxon>
        <taxon>Bacillati</taxon>
        <taxon>Actinomycetota</taxon>
        <taxon>Actinomycetes</taxon>
        <taxon>Mycobacteriales</taxon>
        <taxon>Mycobacteriaceae</taxon>
        <taxon>Mycolicibacterium</taxon>
    </lineage>
</organism>
<name>A0ABM9M2V7_9MYCO</name>
<dbReference type="Proteomes" id="UP001190465">
    <property type="component" value="Chromosome"/>
</dbReference>
<evidence type="ECO:0000313" key="3">
    <source>
        <dbReference type="Proteomes" id="UP001190465"/>
    </source>
</evidence>
<accession>A0ABM9M2V7</accession>
<reference evidence="2 3" key="1">
    <citation type="submission" date="2023-08" db="EMBL/GenBank/DDBJ databases">
        <authorList>
            <person name="Folkvardsen B D."/>
            <person name="Norman A."/>
        </authorList>
    </citation>
    <scope>NUCLEOTIDE SEQUENCE [LARGE SCALE GENOMIC DNA]</scope>
    <source>
        <strain evidence="2 3">Mu0053</strain>
    </source>
</reference>
<proteinExistence type="predicted"/>
<gene>
    <name evidence="2" type="ORF">MU0053_004136</name>
</gene>
<keyword evidence="3" id="KW-1185">Reference proteome</keyword>
<evidence type="ECO:0000313" key="2">
    <source>
        <dbReference type="EMBL" id="CAJ1509295.1"/>
    </source>
</evidence>
<dbReference type="RefSeq" id="WP_308479449.1">
    <property type="nucleotide sequence ID" value="NZ_OY726397.1"/>
</dbReference>
<keyword evidence="1" id="KW-0812">Transmembrane</keyword>
<protein>
    <submittedName>
        <fullName evidence="2">Lumazine-binding protein</fullName>
    </submittedName>
</protein>